<evidence type="ECO:0000313" key="3">
    <source>
        <dbReference type="EMBL" id="MDU0113764.1"/>
    </source>
</evidence>
<dbReference type="PIRSF" id="PIRSF006470">
    <property type="entry name" value="DctB"/>
    <property type="match status" value="1"/>
</dbReference>
<dbReference type="PANTHER" id="PTHR33376">
    <property type="match status" value="1"/>
</dbReference>
<dbReference type="EMBL" id="JAWCUA010000010">
    <property type="protein sequence ID" value="MDU0113764.1"/>
    <property type="molecule type" value="Genomic_DNA"/>
</dbReference>
<gene>
    <name evidence="3" type="ORF">RT723_12300</name>
</gene>
<dbReference type="PROSITE" id="PS51257">
    <property type="entry name" value="PROKAR_LIPOPROTEIN"/>
    <property type="match status" value="1"/>
</dbReference>
<reference evidence="3 4" key="1">
    <citation type="submission" date="2023-10" db="EMBL/GenBank/DDBJ databases">
        <title>Psychrosphaera aquimaarina strain SW33 isolated from seawater.</title>
        <authorList>
            <person name="Bayburt H."/>
            <person name="Kim J.M."/>
            <person name="Choi B.J."/>
            <person name="Jeon C.O."/>
        </authorList>
    </citation>
    <scope>NUCLEOTIDE SEQUENCE [LARGE SCALE GENOMIC DNA]</scope>
    <source>
        <strain evidence="3 4">KCTC 52743</strain>
    </source>
</reference>
<feature type="chain" id="PRO_5045567803" evidence="2">
    <location>
        <begin position="26"/>
        <end position="335"/>
    </location>
</feature>
<sequence>MFKGMIKNVILKSITLLMLSSFLFGCESEQHHKKTIRLAHGLDIQHPVHLALVFMNEELQRLSDGKMDLVIFPSGQLGSEREILELIQIGSMGMTKVSASSLEAFVPEMKVFSLPYLFDDKEHFWHILSGEIGQQLLDAGTPYRVKGLGYFDAGSRSFYTTGNKVTKPDDLAGLKIRVMNSQSAVDMVNTMGGAATPVSWGELYTALQQGIVEGAENNPPSFFYSKHYEVSKYYLLDEHTSIPDVIIIGTHMWNNLSEQQQQWLSQAMSAATEYQKELWAQSTDMALQKVQEAGVQVLTADKSLFQKSVAPLYKKFEQTKFQPLISAIISNKDKP</sequence>
<dbReference type="RefSeq" id="WP_315947368.1">
    <property type="nucleotide sequence ID" value="NZ_JAWCUA010000010.1"/>
</dbReference>
<keyword evidence="4" id="KW-1185">Reference proteome</keyword>
<dbReference type="Gene3D" id="3.40.190.170">
    <property type="entry name" value="Bacterial extracellular solute-binding protein, family 7"/>
    <property type="match status" value="1"/>
</dbReference>
<comment type="caution">
    <text evidence="3">The sequence shown here is derived from an EMBL/GenBank/DDBJ whole genome shotgun (WGS) entry which is preliminary data.</text>
</comment>
<dbReference type="CDD" id="cd13671">
    <property type="entry name" value="PBP2_TRAP_SBP_like_3"/>
    <property type="match status" value="1"/>
</dbReference>
<proteinExistence type="predicted"/>
<evidence type="ECO:0000256" key="1">
    <source>
        <dbReference type="ARBA" id="ARBA00022729"/>
    </source>
</evidence>
<dbReference type="NCBIfam" id="TIGR00787">
    <property type="entry name" value="dctP"/>
    <property type="match status" value="1"/>
</dbReference>
<dbReference type="Proteomes" id="UP001257914">
    <property type="component" value="Unassembled WGS sequence"/>
</dbReference>
<dbReference type="InterPro" id="IPR018389">
    <property type="entry name" value="DctP_fam"/>
</dbReference>
<dbReference type="Pfam" id="PF03480">
    <property type="entry name" value="DctP"/>
    <property type="match status" value="1"/>
</dbReference>
<accession>A0ABU3R259</accession>
<dbReference type="InterPro" id="IPR004682">
    <property type="entry name" value="TRAP_DctP"/>
</dbReference>
<keyword evidence="1 2" id="KW-0732">Signal</keyword>
<name>A0ABU3R259_9GAMM</name>
<evidence type="ECO:0000313" key="4">
    <source>
        <dbReference type="Proteomes" id="UP001257914"/>
    </source>
</evidence>
<dbReference type="PANTHER" id="PTHR33376:SF2">
    <property type="entry name" value="DICARBOXYLATE-BINDING PERIPLASMIC PROTEIN"/>
    <property type="match status" value="1"/>
</dbReference>
<dbReference type="NCBIfam" id="NF037995">
    <property type="entry name" value="TRAP_S1"/>
    <property type="match status" value="1"/>
</dbReference>
<protein>
    <submittedName>
        <fullName evidence="3">TRAP transporter substrate-binding protein</fullName>
    </submittedName>
</protein>
<feature type="signal peptide" evidence="2">
    <location>
        <begin position="1"/>
        <end position="25"/>
    </location>
</feature>
<evidence type="ECO:0000256" key="2">
    <source>
        <dbReference type="SAM" id="SignalP"/>
    </source>
</evidence>
<organism evidence="3 4">
    <name type="scientific">Psychrosphaera aquimarina</name>
    <dbReference type="NCBI Taxonomy" id="2044854"/>
    <lineage>
        <taxon>Bacteria</taxon>
        <taxon>Pseudomonadati</taxon>
        <taxon>Pseudomonadota</taxon>
        <taxon>Gammaproteobacteria</taxon>
        <taxon>Alteromonadales</taxon>
        <taxon>Pseudoalteromonadaceae</taxon>
        <taxon>Psychrosphaera</taxon>
    </lineage>
</organism>
<dbReference type="InterPro" id="IPR038404">
    <property type="entry name" value="TRAP_DctP_sf"/>
</dbReference>